<reference evidence="2 3" key="1">
    <citation type="submission" date="2014-11" db="EMBL/GenBank/DDBJ databases">
        <title>Draft Genome Sequences of Paenibacillus polymyxa NRRL B-30509 and Paenibacillus terrae NRRL B-30644, Strains from a Poultry Environment that Produce Tridecaptin A and Paenicidins.</title>
        <authorList>
            <person name="van Belkum M.J."/>
            <person name="Lohans C.T."/>
            <person name="Vederas J.C."/>
        </authorList>
    </citation>
    <scope>NUCLEOTIDE SEQUENCE [LARGE SCALE GENOMIC DNA]</scope>
    <source>
        <strain evidence="2 3">NRRL B-30644</strain>
    </source>
</reference>
<evidence type="ECO:0000313" key="3">
    <source>
        <dbReference type="Proteomes" id="UP000032534"/>
    </source>
</evidence>
<proteinExistence type="predicted"/>
<dbReference type="SUPFAM" id="SSF51905">
    <property type="entry name" value="FAD/NAD(P)-binding domain"/>
    <property type="match status" value="1"/>
</dbReference>
<dbReference type="Proteomes" id="UP000032534">
    <property type="component" value="Unassembled WGS sequence"/>
</dbReference>
<name>A0A0D7X1A9_9BACL</name>
<dbReference type="OrthoDB" id="571248at2"/>
<sequence length="412" mass="46081">MELISGNTYWPGTLEHKLDFPSLTEDLACDVLIVGGGMGGSLCARLLGERQVDTVVIDKRKLAHGSSSANTGLLQYSNDKTLTSFINTFGEANGVLFYRMCKDALDQLEKLASTVDIDPSFIRRSSLYYASTPEDVSVLQKEFEQLTRFGFPVEYWDEQQVAARFPFRKPAALYTHEDAEVNPFRFAQGLLQSASRLGVHLYEHTEAKHFEFGDNEVVCHTSGGTIRAKKVIFAAGYETQEIKKDRGAILESSYAIATHPVGDSAMWHEQCLIWETARPYLYIRSTTDGRVIIGGLDEPVLDPDQREVRLLHQQKKLLQALQEHFPDIPFKIDYSWAAVFGSSHDGLPYIGPHPRFPNCYFLEGYGGNGTVTSMMAAQLLADELTGTHRPEMEIFSLTRTTKPSPEITEPLA</sequence>
<evidence type="ECO:0000313" key="2">
    <source>
        <dbReference type="EMBL" id="KJD45029.1"/>
    </source>
</evidence>
<organism evidence="2 3">
    <name type="scientific">Paenibacillus terrae</name>
    <dbReference type="NCBI Taxonomy" id="159743"/>
    <lineage>
        <taxon>Bacteria</taxon>
        <taxon>Bacillati</taxon>
        <taxon>Bacillota</taxon>
        <taxon>Bacilli</taxon>
        <taxon>Bacillales</taxon>
        <taxon>Paenibacillaceae</taxon>
        <taxon>Paenibacillus</taxon>
    </lineage>
</organism>
<dbReference type="GO" id="GO:0005737">
    <property type="term" value="C:cytoplasm"/>
    <property type="evidence" value="ECO:0007669"/>
    <property type="project" value="TreeGrafter"/>
</dbReference>
<dbReference type="Pfam" id="PF01266">
    <property type="entry name" value="DAO"/>
    <property type="match status" value="1"/>
</dbReference>
<dbReference type="AlphaFoldDB" id="A0A0D7X1A9"/>
<gene>
    <name evidence="2" type="ORF">QD47_13610</name>
</gene>
<evidence type="ECO:0000259" key="1">
    <source>
        <dbReference type="Pfam" id="PF01266"/>
    </source>
</evidence>
<dbReference type="EMBL" id="JTHP01000025">
    <property type="protein sequence ID" value="KJD45029.1"/>
    <property type="molecule type" value="Genomic_DNA"/>
</dbReference>
<feature type="domain" description="FAD dependent oxidoreductase" evidence="1">
    <location>
        <begin position="30"/>
        <end position="382"/>
    </location>
</feature>
<dbReference type="PANTHER" id="PTHR13847">
    <property type="entry name" value="SARCOSINE DEHYDROGENASE-RELATED"/>
    <property type="match status" value="1"/>
</dbReference>
<keyword evidence="3" id="KW-1185">Reference proteome</keyword>
<accession>A0A0D7X1A9</accession>
<comment type="caution">
    <text evidence="2">The sequence shown here is derived from an EMBL/GenBank/DDBJ whole genome shotgun (WGS) entry which is preliminary data.</text>
</comment>
<dbReference type="InterPro" id="IPR036188">
    <property type="entry name" value="FAD/NAD-bd_sf"/>
</dbReference>
<dbReference type="Gene3D" id="3.50.50.60">
    <property type="entry name" value="FAD/NAD(P)-binding domain"/>
    <property type="match status" value="1"/>
</dbReference>
<protein>
    <submittedName>
        <fullName evidence="2">Amino acid oxidase</fullName>
    </submittedName>
</protein>
<dbReference type="PANTHER" id="PTHR13847:SF201">
    <property type="entry name" value="PUTATIBE OXIDOREDUCTASE"/>
    <property type="match status" value="1"/>
</dbReference>
<dbReference type="RefSeq" id="WP_044646652.1">
    <property type="nucleotide sequence ID" value="NZ_JTHP01000025.1"/>
</dbReference>
<dbReference type="InterPro" id="IPR006076">
    <property type="entry name" value="FAD-dep_OxRdtase"/>
</dbReference>
<dbReference type="Gene3D" id="3.30.9.10">
    <property type="entry name" value="D-Amino Acid Oxidase, subunit A, domain 2"/>
    <property type="match status" value="1"/>
</dbReference>
<dbReference type="PATRIC" id="fig|159743.3.peg.3025"/>